<evidence type="ECO:0000256" key="1">
    <source>
        <dbReference type="ARBA" id="ARBA00006271"/>
    </source>
</evidence>
<dbReference type="GO" id="GO:0005524">
    <property type="term" value="F:ATP binding"/>
    <property type="evidence" value="ECO:0007669"/>
    <property type="project" value="UniProtKB-KW"/>
</dbReference>
<dbReference type="Pfam" id="PF05192">
    <property type="entry name" value="MutS_III"/>
    <property type="match status" value="1"/>
</dbReference>
<keyword evidence="2" id="KW-0547">Nucleotide-binding</keyword>
<evidence type="ECO:0000256" key="4">
    <source>
        <dbReference type="ARBA" id="ARBA00023125"/>
    </source>
</evidence>
<comment type="caution">
    <text evidence="7">The sequence shown here is derived from an EMBL/GenBank/DDBJ whole genome shotgun (WGS) entry which is preliminary data.</text>
</comment>
<dbReference type="Pfam" id="PF00488">
    <property type="entry name" value="MutS_V"/>
    <property type="match status" value="1"/>
</dbReference>
<proteinExistence type="inferred from homology"/>
<dbReference type="Proteomes" id="UP000794436">
    <property type="component" value="Unassembled WGS sequence"/>
</dbReference>
<dbReference type="GO" id="GO:0030983">
    <property type="term" value="F:mismatched DNA binding"/>
    <property type="evidence" value="ECO:0007669"/>
    <property type="project" value="InterPro"/>
</dbReference>
<dbReference type="InterPro" id="IPR036187">
    <property type="entry name" value="DNA_mismatch_repair_MutS_sf"/>
</dbReference>
<organism evidence="7 8">
    <name type="scientific">Pythium oligandrum</name>
    <name type="common">Mycoparasitic fungus</name>
    <dbReference type="NCBI Taxonomy" id="41045"/>
    <lineage>
        <taxon>Eukaryota</taxon>
        <taxon>Sar</taxon>
        <taxon>Stramenopiles</taxon>
        <taxon>Oomycota</taxon>
        <taxon>Peronosporomycetes</taxon>
        <taxon>Pythiales</taxon>
        <taxon>Pythiaceae</taxon>
        <taxon>Pythium</taxon>
    </lineage>
</organism>
<evidence type="ECO:0000256" key="5">
    <source>
        <dbReference type="ARBA" id="ARBA00023204"/>
    </source>
</evidence>
<dbReference type="SMART" id="SM00534">
    <property type="entry name" value="MUTSac"/>
    <property type="match status" value="1"/>
</dbReference>
<dbReference type="Gene3D" id="1.10.1420.10">
    <property type="match status" value="2"/>
</dbReference>
<evidence type="ECO:0000256" key="2">
    <source>
        <dbReference type="ARBA" id="ARBA00022741"/>
    </source>
</evidence>
<reference evidence="7" key="1">
    <citation type="submission" date="2019-03" db="EMBL/GenBank/DDBJ databases">
        <title>Long read genome sequence of the mycoparasitic Pythium oligandrum ATCC 38472 isolated from sugarbeet rhizosphere.</title>
        <authorList>
            <person name="Gaulin E."/>
        </authorList>
    </citation>
    <scope>NUCLEOTIDE SEQUENCE</scope>
    <source>
        <strain evidence="7">ATCC 38472_TT</strain>
    </source>
</reference>
<evidence type="ECO:0000313" key="8">
    <source>
        <dbReference type="Proteomes" id="UP000794436"/>
    </source>
</evidence>
<dbReference type="SUPFAM" id="SSF48334">
    <property type="entry name" value="DNA repair protein MutS, domain III"/>
    <property type="match status" value="1"/>
</dbReference>
<dbReference type="InterPro" id="IPR000432">
    <property type="entry name" value="DNA_mismatch_repair_MutS_C"/>
</dbReference>
<feature type="domain" description="DNA mismatch repair proteins mutS family" evidence="6">
    <location>
        <begin position="522"/>
        <end position="538"/>
    </location>
</feature>
<protein>
    <recommendedName>
        <fullName evidence="6">DNA mismatch repair proteins mutS family domain-containing protein</fullName>
    </recommendedName>
</protein>
<evidence type="ECO:0000256" key="3">
    <source>
        <dbReference type="ARBA" id="ARBA00022840"/>
    </source>
</evidence>
<dbReference type="Gene3D" id="3.40.50.300">
    <property type="entry name" value="P-loop containing nucleotide triphosphate hydrolases"/>
    <property type="match status" value="1"/>
</dbReference>
<keyword evidence="8" id="KW-1185">Reference proteome</keyword>
<evidence type="ECO:0000313" key="7">
    <source>
        <dbReference type="EMBL" id="TMW62583.1"/>
    </source>
</evidence>
<dbReference type="AlphaFoldDB" id="A0A8K1CGI4"/>
<dbReference type="InterPro" id="IPR045076">
    <property type="entry name" value="MutS"/>
</dbReference>
<gene>
    <name evidence="7" type="ORF">Poli38472_005201</name>
</gene>
<comment type="similarity">
    <text evidence="1">Belongs to the DNA mismatch repair MutS family.</text>
</comment>
<name>A0A8K1CGI4_PYTOL</name>
<dbReference type="EMBL" id="SPLM01000073">
    <property type="protein sequence ID" value="TMW62583.1"/>
    <property type="molecule type" value="Genomic_DNA"/>
</dbReference>
<accession>A0A8K1CGI4</accession>
<dbReference type="PANTHER" id="PTHR11361">
    <property type="entry name" value="DNA MISMATCH REPAIR PROTEIN MUTS FAMILY MEMBER"/>
    <property type="match status" value="1"/>
</dbReference>
<keyword evidence="3" id="KW-0067">ATP-binding</keyword>
<evidence type="ECO:0000259" key="6">
    <source>
        <dbReference type="PROSITE" id="PS00486"/>
    </source>
</evidence>
<dbReference type="PANTHER" id="PTHR11361:SF34">
    <property type="entry name" value="DNA MISMATCH REPAIR PROTEIN MSH1, MITOCHONDRIAL"/>
    <property type="match status" value="1"/>
</dbReference>
<sequence>MELDKAKRQLESTSLFESGIACTYQALASPQAGRDVLQNPKYERAFRLTIRLHDTPLRAHLRLNLSAHKTLLGPDKQRSLSQLFTPCCITTRGRKIIHQWIDRPDVDHSVIQSRHNVVEALLDEESISASRVAPVFQSFAGAEKEFSWFLSSSAPRAGDIPSLQEWISFGVWLSDIHDAVCNAVVDPSLRIDKQYLCPLCMVLEHGLAWSRSRLATEYQDEFSHGNLNHQLKSTSQRICQCEGDIRAHADQIAQQLLLAQERVRVVYEDDDGDSGGVYLRVTKQHGHRVYRACQNTTSDNQQILLVRSRRSHGVWLTTPTLDSLAATRLALRKHLQQLEEEVVCHLCEQYRTSDTHSGMLQAAALVGELDALAAFASVSRRGGFVRPTLLTHTSDYQTVELTNPRDPWQRLPAPQASHKRPRVMPSGSKCAAHRAFSLCLDRPFLLLHGGVQDESTLMYQLGFSVVLNQIGCFVPCDHAILPIFDAIYVRAGAVDHTLHHQSTFLSEMHEMNKTLRHMTPKSLVLIDELCRGTASDEGLALARAICRYLMEHRVLTCLTTQWVELLLALTESDAVSVPHEPRRMVNETTQAHITRLQAASNARFTDQMHANDFPLELVEMIQEEMQGDTMNVDNQN</sequence>
<keyword evidence="5" id="KW-0234">DNA repair</keyword>
<keyword evidence="5" id="KW-0227">DNA damage</keyword>
<dbReference type="GO" id="GO:0005634">
    <property type="term" value="C:nucleus"/>
    <property type="evidence" value="ECO:0007669"/>
    <property type="project" value="TreeGrafter"/>
</dbReference>
<dbReference type="SMART" id="SM00533">
    <property type="entry name" value="MUTSd"/>
    <property type="match status" value="1"/>
</dbReference>
<dbReference type="InterPro" id="IPR007696">
    <property type="entry name" value="DNA_mismatch_repair_MutS_core"/>
</dbReference>
<dbReference type="OrthoDB" id="10252754at2759"/>
<dbReference type="SUPFAM" id="SSF52540">
    <property type="entry name" value="P-loop containing nucleoside triphosphate hydrolases"/>
    <property type="match status" value="1"/>
</dbReference>
<keyword evidence="4" id="KW-0238">DNA-binding</keyword>
<dbReference type="InterPro" id="IPR027417">
    <property type="entry name" value="P-loop_NTPase"/>
</dbReference>
<dbReference type="GO" id="GO:0006298">
    <property type="term" value="P:mismatch repair"/>
    <property type="evidence" value="ECO:0007669"/>
    <property type="project" value="InterPro"/>
</dbReference>
<dbReference type="PROSITE" id="PS00486">
    <property type="entry name" value="DNA_MISMATCH_REPAIR_2"/>
    <property type="match status" value="1"/>
</dbReference>
<dbReference type="GO" id="GO:0140664">
    <property type="term" value="F:ATP-dependent DNA damage sensor activity"/>
    <property type="evidence" value="ECO:0007669"/>
    <property type="project" value="InterPro"/>
</dbReference>